<reference evidence="5 6" key="1">
    <citation type="submission" date="2021-08" db="EMBL/GenBank/DDBJ databases">
        <title>Streptomyces sp. PTM05 isolated from lichen.</title>
        <authorList>
            <person name="Somphong A."/>
            <person name="Phongsopitanun W."/>
            <person name="Tanasupawat S."/>
        </authorList>
    </citation>
    <scope>NUCLEOTIDE SEQUENCE [LARGE SCALE GENOMIC DNA]</scope>
    <source>
        <strain evidence="5 6">Ptm05</strain>
    </source>
</reference>
<feature type="region of interest" description="Disordered" evidence="4">
    <location>
        <begin position="429"/>
        <end position="450"/>
    </location>
</feature>
<comment type="similarity">
    <text evidence="1">Belongs to the bacterial solute-binding protein 1 family.</text>
</comment>
<dbReference type="Gene3D" id="3.40.190.10">
    <property type="entry name" value="Periplasmic binding protein-like II"/>
    <property type="match status" value="1"/>
</dbReference>
<accession>A0ABS7QMR1</accession>
<dbReference type="PANTHER" id="PTHR30061:SF50">
    <property type="entry name" value="MALTOSE_MALTODEXTRIN-BINDING PERIPLASMIC PROTEIN"/>
    <property type="match status" value="1"/>
</dbReference>
<comment type="caution">
    <text evidence="5">The sequence shown here is derived from an EMBL/GenBank/DDBJ whole genome shotgun (WGS) entry which is preliminary data.</text>
</comment>
<dbReference type="Proteomes" id="UP001198565">
    <property type="component" value="Unassembled WGS sequence"/>
</dbReference>
<feature type="region of interest" description="Disordered" evidence="4">
    <location>
        <begin position="1"/>
        <end position="20"/>
    </location>
</feature>
<dbReference type="CDD" id="cd13585">
    <property type="entry name" value="PBP2_TMBP_like"/>
    <property type="match status" value="1"/>
</dbReference>
<dbReference type="PANTHER" id="PTHR30061">
    <property type="entry name" value="MALTOSE-BINDING PERIPLASMIC PROTEIN"/>
    <property type="match status" value="1"/>
</dbReference>
<dbReference type="EMBL" id="JAINVZ010000003">
    <property type="protein sequence ID" value="MBY8884473.1"/>
    <property type="molecule type" value="Genomic_DNA"/>
</dbReference>
<organism evidence="5 6">
    <name type="scientific">Streptantibioticus parmotrematis</name>
    <dbReference type="NCBI Taxonomy" id="2873249"/>
    <lineage>
        <taxon>Bacteria</taxon>
        <taxon>Bacillati</taxon>
        <taxon>Actinomycetota</taxon>
        <taxon>Actinomycetes</taxon>
        <taxon>Kitasatosporales</taxon>
        <taxon>Streptomycetaceae</taxon>
        <taxon>Streptantibioticus</taxon>
    </lineage>
</organism>
<evidence type="ECO:0000313" key="5">
    <source>
        <dbReference type="EMBL" id="MBY8884473.1"/>
    </source>
</evidence>
<name>A0ABS7QMR1_9ACTN</name>
<dbReference type="RefSeq" id="WP_222974899.1">
    <property type="nucleotide sequence ID" value="NZ_JAINVZ010000003.1"/>
</dbReference>
<dbReference type="SUPFAM" id="SSF53850">
    <property type="entry name" value="Periplasmic binding protein-like II"/>
    <property type="match status" value="1"/>
</dbReference>
<evidence type="ECO:0000256" key="2">
    <source>
        <dbReference type="ARBA" id="ARBA00022448"/>
    </source>
</evidence>
<keyword evidence="3" id="KW-0732">Signal</keyword>
<keyword evidence="6" id="KW-1185">Reference proteome</keyword>
<gene>
    <name evidence="5" type="ORF">K7472_06395</name>
</gene>
<evidence type="ECO:0000256" key="4">
    <source>
        <dbReference type="SAM" id="MobiDB-lite"/>
    </source>
</evidence>
<evidence type="ECO:0000256" key="1">
    <source>
        <dbReference type="ARBA" id="ARBA00008520"/>
    </source>
</evidence>
<evidence type="ECO:0000313" key="6">
    <source>
        <dbReference type="Proteomes" id="UP001198565"/>
    </source>
</evidence>
<dbReference type="InterPro" id="IPR006059">
    <property type="entry name" value="SBP"/>
</dbReference>
<sequence>MRLPLPLCHENPRGPSGTFRRTTRGKAVAVVPLLATALVLTGCGSGGNGSGSSANGKPEGTITFQTWNLRTNYKDYFDGLIADFEKQYPDVHVKWVDQPADNYAEKLSADAAAGTLPDVVNVSPDLSYPLAKAGLLLNLDKEPAAAKYKAEYTPQAWQGDQLPGLGGSYSFPWYLNTGPLFYNKALFRQAGLNPDDPPKTYDQLFADADAMARHSHGTIAAFAQSPSIEDFGRYGVQLMNSDETAFTYNSAKGVQLLTAYKTLYDEGGLGSQALSTTPDAAGQAFLQQKVAMNPGSAHDLDNFKVNAPDLYKNIGITDAPDNTGHPNMYLMGLAVNNTSEHKAAAIAFAHFVTDKPNQESFAHKVAIFPSTVGSLDEPYWTKDDGTSEGAVRVASAEALKGAVNYTPVVMTDQMKIVLQNEVAKALQGKESPKQALDNAVAQSDRLLRQS</sequence>
<protein>
    <submittedName>
        <fullName evidence="5">Sugar ABC transporter substrate-binding protein</fullName>
    </submittedName>
</protein>
<evidence type="ECO:0000256" key="3">
    <source>
        <dbReference type="ARBA" id="ARBA00022729"/>
    </source>
</evidence>
<dbReference type="Pfam" id="PF01547">
    <property type="entry name" value="SBP_bac_1"/>
    <property type="match status" value="1"/>
</dbReference>
<keyword evidence="2" id="KW-0813">Transport</keyword>
<proteinExistence type="inferred from homology"/>